<keyword evidence="1" id="KW-1133">Transmembrane helix</keyword>
<dbReference type="InterPro" id="IPR012373">
    <property type="entry name" value="Ferrdict_sens_TM"/>
</dbReference>
<dbReference type="PIRSF" id="PIRSF018266">
    <property type="entry name" value="FecR"/>
    <property type="match status" value="1"/>
</dbReference>
<dbReference type="Gene3D" id="2.60.120.1440">
    <property type="match status" value="1"/>
</dbReference>
<dbReference type="Proteomes" id="UP001549076">
    <property type="component" value="Unassembled WGS sequence"/>
</dbReference>
<evidence type="ECO:0000313" key="4">
    <source>
        <dbReference type="EMBL" id="MET3793201.1"/>
    </source>
</evidence>
<feature type="domain" description="FecR N-terminal" evidence="3">
    <location>
        <begin position="18"/>
        <end position="54"/>
    </location>
</feature>
<evidence type="ECO:0000259" key="2">
    <source>
        <dbReference type="Pfam" id="PF04773"/>
    </source>
</evidence>
<sequence length="334" mass="36058">MDEPDKRPDIDRRIALDARDWIVRLTSGNVSDMDLQRFKAWRDRSPDHSQAFERERMFWQQLQVLDGESDGMPPFRPPLRHRGHGLISRRSFLIGGGVAAAAAAAAVVAVPRLQLMWNADFTTAVGEQAEIPLPDGSVATLNTDTAIAVDFTPQLRLVTLLKGEVEFKVRPDPSSLFRVAALGGNSDALGTTFSAKAIEGVATITVREGHVRVTGPATPTDLNEMAAGKVELVTSEQTSYVAGEGPLPASAVDTDVVMAWRYGRVIFEGKPFSAAIAELGRYVPERIVLRPGVGPNVPVSAIFSTRDAFDAVQALAKTQGLVARRIPGVVILVT</sequence>
<dbReference type="Pfam" id="PF04773">
    <property type="entry name" value="FecR"/>
    <property type="match status" value="1"/>
</dbReference>
<dbReference type="InterPro" id="IPR006860">
    <property type="entry name" value="FecR"/>
</dbReference>
<evidence type="ECO:0000259" key="3">
    <source>
        <dbReference type="Pfam" id="PF16220"/>
    </source>
</evidence>
<dbReference type="InterPro" id="IPR032623">
    <property type="entry name" value="FecR_N"/>
</dbReference>
<dbReference type="PANTHER" id="PTHR30273">
    <property type="entry name" value="PERIPLASMIC SIGNAL SENSOR AND SIGMA FACTOR ACTIVATOR FECR-RELATED"/>
    <property type="match status" value="1"/>
</dbReference>
<dbReference type="RefSeq" id="WP_354196918.1">
    <property type="nucleotide sequence ID" value="NZ_JBEPML010000012.1"/>
</dbReference>
<keyword evidence="1" id="KW-0472">Membrane</keyword>
<keyword evidence="1 4" id="KW-0812">Transmembrane</keyword>
<feature type="domain" description="FecR protein" evidence="2">
    <location>
        <begin position="120"/>
        <end position="212"/>
    </location>
</feature>
<gene>
    <name evidence="4" type="ORF">ABID37_003425</name>
</gene>
<proteinExistence type="predicted"/>
<name>A0ABV2N2D2_9HYPH</name>
<dbReference type="PANTHER" id="PTHR30273:SF2">
    <property type="entry name" value="PROTEIN FECR"/>
    <property type="match status" value="1"/>
</dbReference>
<dbReference type="Pfam" id="PF16220">
    <property type="entry name" value="DUF4880"/>
    <property type="match status" value="1"/>
</dbReference>
<keyword evidence="5" id="KW-1185">Reference proteome</keyword>
<comment type="caution">
    <text evidence="4">The sequence shown here is derived from an EMBL/GenBank/DDBJ whole genome shotgun (WGS) entry which is preliminary data.</text>
</comment>
<feature type="transmembrane region" description="Helical" evidence="1">
    <location>
        <begin position="92"/>
        <end position="110"/>
    </location>
</feature>
<evidence type="ECO:0000256" key="1">
    <source>
        <dbReference type="SAM" id="Phobius"/>
    </source>
</evidence>
<accession>A0ABV2N2D2</accession>
<evidence type="ECO:0000313" key="5">
    <source>
        <dbReference type="Proteomes" id="UP001549076"/>
    </source>
</evidence>
<dbReference type="EMBL" id="JBEPML010000012">
    <property type="protein sequence ID" value="MET3793201.1"/>
    <property type="molecule type" value="Genomic_DNA"/>
</dbReference>
<reference evidence="4 5" key="1">
    <citation type="submission" date="2024-06" db="EMBL/GenBank/DDBJ databases">
        <title>Genomic Encyclopedia of Type Strains, Phase IV (KMG-IV): sequencing the most valuable type-strain genomes for metagenomic binning, comparative biology and taxonomic classification.</title>
        <authorList>
            <person name="Goeker M."/>
        </authorList>
    </citation>
    <scope>NUCLEOTIDE SEQUENCE [LARGE SCALE GENOMIC DNA]</scope>
    <source>
        <strain evidence="4 5">DSM 27865</strain>
    </source>
</reference>
<organism evidence="4 5">
    <name type="scientific">Aquamicrobium terrae</name>
    <dbReference type="NCBI Taxonomy" id="1324945"/>
    <lineage>
        <taxon>Bacteria</taxon>
        <taxon>Pseudomonadati</taxon>
        <taxon>Pseudomonadota</taxon>
        <taxon>Alphaproteobacteria</taxon>
        <taxon>Hyphomicrobiales</taxon>
        <taxon>Phyllobacteriaceae</taxon>
        <taxon>Aquamicrobium</taxon>
    </lineage>
</organism>
<protein>
    <submittedName>
        <fullName evidence="4">Transmembrane sensor</fullName>
    </submittedName>
</protein>